<organism evidence="3">
    <name type="scientific">Tanacetum cinerariifolium</name>
    <name type="common">Dalmatian daisy</name>
    <name type="synonym">Chrysanthemum cinerariifolium</name>
    <dbReference type="NCBI Taxonomy" id="118510"/>
    <lineage>
        <taxon>Eukaryota</taxon>
        <taxon>Viridiplantae</taxon>
        <taxon>Streptophyta</taxon>
        <taxon>Embryophyta</taxon>
        <taxon>Tracheophyta</taxon>
        <taxon>Spermatophyta</taxon>
        <taxon>Magnoliopsida</taxon>
        <taxon>eudicotyledons</taxon>
        <taxon>Gunneridae</taxon>
        <taxon>Pentapetalae</taxon>
        <taxon>asterids</taxon>
        <taxon>campanulids</taxon>
        <taxon>Asterales</taxon>
        <taxon>Asteraceae</taxon>
        <taxon>Asteroideae</taxon>
        <taxon>Anthemideae</taxon>
        <taxon>Anthemidinae</taxon>
        <taxon>Tanacetum</taxon>
    </lineage>
</organism>
<dbReference type="Gene3D" id="1.10.8.60">
    <property type="match status" value="1"/>
</dbReference>
<reference evidence="3" key="1">
    <citation type="journal article" date="2019" name="Sci. Rep.">
        <title>Draft genome of Tanacetum cinerariifolium, the natural source of mosquito coil.</title>
        <authorList>
            <person name="Yamashiro T."/>
            <person name="Shiraishi A."/>
            <person name="Satake H."/>
            <person name="Nakayama K."/>
        </authorList>
    </citation>
    <scope>NUCLEOTIDE SEQUENCE</scope>
</reference>
<evidence type="ECO:0000313" key="3">
    <source>
        <dbReference type="EMBL" id="GEY59949.1"/>
    </source>
</evidence>
<dbReference type="PANTHER" id="PTHR23073">
    <property type="entry name" value="26S PROTEASOME REGULATORY SUBUNIT"/>
    <property type="match status" value="1"/>
</dbReference>
<name>A0A699HRS5_TANCI</name>
<protein>
    <submittedName>
        <fullName evidence="3">26S proteasome regulatory subunit 6A homolog</fullName>
    </submittedName>
</protein>
<dbReference type="GO" id="GO:0000502">
    <property type="term" value="C:proteasome complex"/>
    <property type="evidence" value="ECO:0007669"/>
    <property type="project" value="UniProtKB-KW"/>
</dbReference>
<dbReference type="Gene3D" id="3.40.50.300">
    <property type="entry name" value="P-loop containing nucleotide triphosphate hydrolases"/>
    <property type="match status" value="1"/>
</dbReference>
<dbReference type="AlphaFoldDB" id="A0A699HRS5"/>
<dbReference type="InterPro" id="IPR050221">
    <property type="entry name" value="26S_Proteasome_ATPase"/>
</dbReference>
<comment type="caution">
    <text evidence="3">The sequence shown here is derived from an EMBL/GenBank/DDBJ whole genome shotgun (WGS) entry which is preliminary data.</text>
</comment>
<accession>A0A699HRS5</accession>
<dbReference type="Gene3D" id="3.40.50.1000">
    <property type="entry name" value="HAD superfamily/HAD-like"/>
    <property type="match status" value="1"/>
</dbReference>
<dbReference type="EMBL" id="BKCJ010192364">
    <property type="protein sequence ID" value="GEY59949.1"/>
    <property type="molecule type" value="Genomic_DNA"/>
</dbReference>
<evidence type="ECO:0000256" key="2">
    <source>
        <dbReference type="ARBA" id="ARBA00022840"/>
    </source>
</evidence>
<dbReference type="SUPFAM" id="SSF52540">
    <property type="entry name" value="P-loop containing nucleoside triphosphate hydrolases"/>
    <property type="match status" value="1"/>
</dbReference>
<gene>
    <name evidence="3" type="ORF">Tci_431923</name>
</gene>
<keyword evidence="3" id="KW-0647">Proteasome</keyword>
<dbReference type="InterPro" id="IPR023214">
    <property type="entry name" value="HAD_sf"/>
</dbReference>
<keyword evidence="2" id="KW-0067">ATP-binding</keyword>
<dbReference type="GO" id="GO:0005524">
    <property type="term" value="F:ATP binding"/>
    <property type="evidence" value="ECO:0007669"/>
    <property type="project" value="UniProtKB-KW"/>
</dbReference>
<proteinExistence type="predicted"/>
<sequence>MIPAPASRGIVVAAVVVLVIAATNREDILHPALMRSGQLDRKIKFPHPTEEARAQIMQVSTRKMNVHPNVNFIELARSIDDFNRAQIRAVCVEAGMLALRRDATEGIIMIIGDQLAIGKETGRRLSMGTDMYPSSLLLSQSNEDDNASIDELIDKADGFVGVFPADPSASSEQPADQTSSDEFNIAWLRGCHPIINVGDLSVEDSRNQGTDIANITRKEPKTRQKQTRERKDYTRAENYQAKSTKFNIGQPWSPPWQSPALLLANGKWKAFNGIKGQD</sequence>
<keyword evidence="1" id="KW-0547">Nucleotide-binding</keyword>
<dbReference type="InterPro" id="IPR027417">
    <property type="entry name" value="P-loop_NTPase"/>
</dbReference>
<evidence type="ECO:0000256" key="1">
    <source>
        <dbReference type="ARBA" id="ARBA00022741"/>
    </source>
</evidence>